<dbReference type="KEGG" id="ehx:EMIHUDRAFT_248473"/>
<keyword evidence="7" id="KW-0648">Protein biosynthesis</keyword>
<dbReference type="GO" id="GO:0006417">
    <property type="term" value="P:regulation of translation"/>
    <property type="evidence" value="ECO:0007669"/>
    <property type="project" value="UniProtKB-KW"/>
</dbReference>
<dbReference type="HOGENOM" id="CLU_013809_2_1_1"/>
<dbReference type="PaxDb" id="2903-EOD10168"/>
<evidence type="ECO:0000256" key="6">
    <source>
        <dbReference type="ARBA" id="ARBA00022845"/>
    </source>
</evidence>
<evidence type="ECO:0000259" key="8">
    <source>
        <dbReference type="Pfam" id="PF08662"/>
    </source>
</evidence>
<evidence type="ECO:0000313" key="9">
    <source>
        <dbReference type="EnsemblProtists" id="EOD10168"/>
    </source>
</evidence>
<dbReference type="PANTHER" id="PTHR13227">
    <property type="entry name" value="EUKARYOTIC TRANSLATION INITIATION FACTOR 2A"/>
    <property type="match status" value="1"/>
</dbReference>
<dbReference type="GO" id="GO:0043022">
    <property type="term" value="F:ribosome binding"/>
    <property type="evidence" value="ECO:0007669"/>
    <property type="project" value="TreeGrafter"/>
</dbReference>
<dbReference type="EnsemblProtists" id="EOD10168">
    <property type="protein sequence ID" value="EOD10168"/>
    <property type="gene ID" value="EMIHUDRAFT_248473"/>
</dbReference>
<proteinExistence type="inferred from homology"/>
<keyword evidence="4" id="KW-0853">WD repeat</keyword>
<evidence type="ECO:0000256" key="1">
    <source>
        <dbReference type="ARBA" id="ARBA00009573"/>
    </source>
</evidence>
<feature type="domain" description="Translation initiation factor beta propellor-like" evidence="8">
    <location>
        <begin position="246"/>
        <end position="423"/>
    </location>
</feature>
<dbReference type="GO" id="GO:0003743">
    <property type="term" value="F:translation initiation factor activity"/>
    <property type="evidence" value="ECO:0007669"/>
    <property type="project" value="UniProtKB-KW"/>
</dbReference>
<keyword evidence="10" id="KW-1185">Reference proteome</keyword>
<evidence type="ECO:0000256" key="7">
    <source>
        <dbReference type="ARBA" id="ARBA00022917"/>
    </source>
</evidence>
<dbReference type="GO" id="GO:0003729">
    <property type="term" value="F:mRNA binding"/>
    <property type="evidence" value="ECO:0007669"/>
    <property type="project" value="TreeGrafter"/>
</dbReference>
<keyword evidence="6" id="KW-0810">Translation regulation</keyword>
<organism evidence="9 10">
    <name type="scientific">Emiliania huxleyi (strain CCMP1516)</name>
    <dbReference type="NCBI Taxonomy" id="280463"/>
    <lineage>
        <taxon>Eukaryota</taxon>
        <taxon>Haptista</taxon>
        <taxon>Haptophyta</taxon>
        <taxon>Prymnesiophyceae</taxon>
        <taxon>Isochrysidales</taxon>
        <taxon>Noelaerhabdaceae</taxon>
        <taxon>Emiliania</taxon>
    </lineage>
</organism>
<dbReference type="PANTHER" id="PTHR13227:SF0">
    <property type="entry name" value="EUKARYOTIC TRANSLATION INITIATION FACTOR 2A"/>
    <property type="match status" value="1"/>
</dbReference>
<name>A0A0D3IFY3_EMIH1</name>
<protein>
    <recommendedName>
        <fullName evidence="2">Eukaryotic translation initiation factor 2A</fullName>
    </recommendedName>
</protein>
<dbReference type="GeneID" id="17256320"/>
<reference evidence="9" key="2">
    <citation type="submission" date="2024-10" db="UniProtKB">
        <authorList>
            <consortium name="EnsemblProtists"/>
        </authorList>
    </citation>
    <scope>IDENTIFICATION</scope>
</reference>
<keyword evidence="5" id="KW-0677">Repeat</keyword>
<keyword evidence="3" id="KW-0396">Initiation factor</keyword>
<evidence type="ECO:0000313" key="10">
    <source>
        <dbReference type="Proteomes" id="UP000013827"/>
    </source>
</evidence>
<evidence type="ECO:0000256" key="4">
    <source>
        <dbReference type="ARBA" id="ARBA00022574"/>
    </source>
</evidence>
<sequence>MPEANTTSCDLFLKSKAKAQLQSPAGGAARDAVRCAPIDEVWTSGRPGAELSPDGKWLAVVEAEALRVVDLSSGEEAFSLPRPSVRALAFSPRGTYLLTWEKLSEGVAENLRLWRTADGAFVCGWAQKLLGEKWQWPALRWAADESFFARAVHCFDGAAPSQTVAQRLRVPGVSNFAIAPAGSPPLVATFVPEGKGAPATVRLWRHGDYGEGRFLASKTFFKAGAGRRRGPRPTSAPVRNLLGTVLQAAEAQLKFSPDGQALLVRTHVDVDTGGKSYDGASGLMHMDASGDASVMRLPKEGPIHDAPDSSEFLALFGFSPPRACLFSGGKGHKVLHDFGDDARNTVCWAPHGRSSLPRTSRSFILAGFGNLGGELSFWDRKTLRCLSTVDAHMTVAFEWSPDSRAFLTAVLWPRLRVENGVKLCTSRTTS</sequence>
<dbReference type="SUPFAM" id="SSF82171">
    <property type="entry name" value="DPP6 N-terminal domain-like"/>
    <property type="match status" value="1"/>
</dbReference>
<dbReference type="eggNOG" id="KOG2315">
    <property type="taxonomic scope" value="Eukaryota"/>
</dbReference>
<dbReference type="InterPro" id="IPR013979">
    <property type="entry name" value="TIF_beta_prop-like"/>
</dbReference>
<comment type="similarity">
    <text evidence="1">Belongs to the WD repeat EIF2A family.</text>
</comment>
<evidence type="ECO:0000256" key="5">
    <source>
        <dbReference type="ARBA" id="ARBA00022737"/>
    </source>
</evidence>
<dbReference type="InterPro" id="IPR011387">
    <property type="entry name" value="TIF2A"/>
</dbReference>
<dbReference type="Gene3D" id="2.130.10.10">
    <property type="entry name" value="YVTN repeat-like/Quinoprotein amine dehydrogenase"/>
    <property type="match status" value="1"/>
</dbReference>
<dbReference type="STRING" id="2903.R1BJY4"/>
<dbReference type="GO" id="GO:0000049">
    <property type="term" value="F:tRNA binding"/>
    <property type="evidence" value="ECO:0007669"/>
    <property type="project" value="TreeGrafter"/>
</dbReference>
<dbReference type="Proteomes" id="UP000013827">
    <property type="component" value="Unassembled WGS sequence"/>
</dbReference>
<dbReference type="Pfam" id="PF08662">
    <property type="entry name" value="eIF2A"/>
    <property type="match status" value="1"/>
</dbReference>
<evidence type="ECO:0000256" key="2">
    <source>
        <dbReference type="ARBA" id="ARBA00013819"/>
    </source>
</evidence>
<evidence type="ECO:0000256" key="3">
    <source>
        <dbReference type="ARBA" id="ARBA00022540"/>
    </source>
</evidence>
<dbReference type="GO" id="GO:0022627">
    <property type="term" value="C:cytosolic small ribosomal subunit"/>
    <property type="evidence" value="ECO:0007669"/>
    <property type="project" value="TreeGrafter"/>
</dbReference>
<reference evidence="10" key="1">
    <citation type="journal article" date="2013" name="Nature">
        <title>Pan genome of the phytoplankton Emiliania underpins its global distribution.</title>
        <authorList>
            <person name="Read B.A."/>
            <person name="Kegel J."/>
            <person name="Klute M.J."/>
            <person name="Kuo A."/>
            <person name="Lefebvre S.C."/>
            <person name="Maumus F."/>
            <person name="Mayer C."/>
            <person name="Miller J."/>
            <person name="Monier A."/>
            <person name="Salamov A."/>
            <person name="Young J."/>
            <person name="Aguilar M."/>
            <person name="Claverie J.M."/>
            <person name="Frickenhaus S."/>
            <person name="Gonzalez K."/>
            <person name="Herman E.K."/>
            <person name="Lin Y.C."/>
            <person name="Napier J."/>
            <person name="Ogata H."/>
            <person name="Sarno A.F."/>
            <person name="Shmutz J."/>
            <person name="Schroeder D."/>
            <person name="de Vargas C."/>
            <person name="Verret F."/>
            <person name="von Dassow P."/>
            <person name="Valentin K."/>
            <person name="Van de Peer Y."/>
            <person name="Wheeler G."/>
            <person name="Dacks J.B."/>
            <person name="Delwiche C.F."/>
            <person name="Dyhrman S.T."/>
            <person name="Glockner G."/>
            <person name="John U."/>
            <person name="Richards T."/>
            <person name="Worden A.Z."/>
            <person name="Zhang X."/>
            <person name="Grigoriev I.V."/>
            <person name="Allen A.E."/>
            <person name="Bidle K."/>
            <person name="Borodovsky M."/>
            <person name="Bowler C."/>
            <person name="Brownlee C."/>
            <person name="Cock J.M."/>
            <person name="Elias M."/>
            <person name="Gladyshev V.N."/>
            <person name="Groth M."/>
            <person name="Guda C."/>
            <person name="Hadaegh A."/>
            <person name="Iglesias-Rodriguez M.D."/>
            <person name="Jenkins J."/>
            <person name="Jones B.M."/>
            <person name="Lawson T."/>
            <person name="Leese F."/>
            <person name="Lindquist E."/>
            <person name="Lobanov A."/>
            <person name="Lomsadze A."/>
            <person name="Malik S.B."/>
            <person name="Marsh M.E."/>
            <person name="Mackinder L."/>
            <person name="Mock T."/>
            <person name="Mueller-Roeber B."/>
            <person name="Pagarete A."/>
            <person name="Parker M."/>
            <person name="Probert I."/>
            <person name="Quesneville H."/>
            <person name="Raines C."/>
            <person name="Rensing S.A."/>
            <person name="Riano-Pachon D.M."/>
            <person name="Richier S."/>
            <person name="Rokitta S."/>
            <person name="Shiraiwa Y."/>
            <person name="Soanes D.M."/>
            <person name="van der Giezen M."/>
            <person name="Wahlund T.M."/>
            <person name="Williams B."/>
            <person name="Wilson W."/>
            <person name="Wolfe G."/>
            <person name="Wurch L.L."/>
        </authorList>
    </citation>
    <scope>NUCLEOTIDE SEQUENCE</scope>
</reference>
<dbReference type="RefSeq" id="XP_005762597.1">
    <property type="nucleotide sequence ID" value="XM_005762540.1"/>
</dbReference>
<accession>A0A0D3IFY3</accession>
<dbReference type="AlphaFoldDB" id="A0A0D3IFY3"/>
<dbReference type="InterPro" id="IPR015943">
    <property type="entry name" value="WD40/YVTN_repeat-like_dom_sf"/>
</dbReference>